<sequence>MGVVDWLTRWTTLVSTALPPWPLTTINPAVFCCASDSVVSATIVARVVALMLTVAAVGGVFVGATERDPWYLKHVVVPTNS</sequence>
<proteinExistence type="predicted"/>
<accession>A0A498QB01</accession>
<reference evidence="2 3" key="1">
    <citation type="submission" date="2018-09" db="EMBL/GenBank/DDBJ databases">
        <authorList>
            <person name="Tagini F."/>
        </authorList>
    </citation>
    <scope>NUCLEOTIDE SEQUENCE [LARGE SCALE GENOMIC DNA]</scope>
    <source>
        <strain evidence="2 3">MK136</strain>
    </source>
</reference>
<keyword evidence="1" id="KW-1133">Transmembrane helix</keyword>
<keyword evidence="1" id="KW-0472">Membrane</keyword>
<evidence type="ECO:0000313" key="2">
    <source>
        <dbReference type="EMBL" id="VBA41762.1"/>
    </source>
</evidence>
<gene>
    <name evidence="2" type="ORF">LAUMK136_04209</name>
</gene>
<dbReference type="AlphaFoldDB" id="A0A498QB01"/>
<evidence type="ECO:0000313" key="3">
    <source>
        <dbReference type="Proteomes" id="UP000273307"/>
    </source>
</evidence>
<protein>
    <submittedName>
        <fullName evidence="2">Uncharacterized protein</fullName>
    </submittedName>
</protein>
<evidence type="ECO:0000256" key="1">
    <source>
        <dbReference type="SAM" id="Phobius"/>
    </source>
</evidence>
<dbReference type="Proteomes" id="UP000273307">
    <property type="component" value="Unassembled WGS sequence"/>
</dbReference>
<keyword evidence="3" id="KW-1185">Reference proteome</keyword>
<name>A0A498QB01_9MYCO</name>
<organism evidence="2 3">
    <name type="scientific">Mycobacterium attenuatum</name>
    <dbReference type="NCBI Taxonomy" id="2341086"/>
    <lineage>
        <taxon>Bacteria</taxon>
        <taxon>Bacillati</taxon>
        <taxon>Actinomycetota</taxon>
        <taxon>Actinomycetes</taxon>
        <taxon>Mycobacteriales</taxon>
        <taxon>Mycobacteriaceae</taxon>
        <taxon>Mycobacterium</taxon>
    </lineage>
</organism>
<keyword evidence="1" id="KW-0812">Transmembrane</keyword>
<feature type="transmembrane region" description="Helical" evidence="1">
    <location>
        <begin position="43"/>
        <end position="64"/>
    </location>
</feature>
<dbReference type="EMBL" id="UPHP01000115">
    <property type="protein sequence ID" value="VBA41762.1"/>
    <property type="molecule type" value="Genomic_DNA"/>
</dbReference>